<reference evidence="2" key="1">
    <citation type="submission" date="2023-06" db="EMBL/GenBank/DDBJ databases">
        <title>Genome-scale phylogeny and comparative genomics of the fungal order Sordariales.</title>
        <authorList>
            <consortium name="Lawrence Berkeley National Laboratory"/>
            <person name="Hensen N."/>
            <person name="Bonometti L."/>
            <person name="Westerberg I."/>
            <person name="Brannstrom I.O."/>
            <person name="Guillou S."/>
            <person name="Cros-Aarteil S."/>
            <person name="Calhoun S."/>
            <person name="Haridas S."/>
            <person name="Kuo A."/>
            <person name="Mondo S."/>
            <person name="Pangilinan J."/>
            <person name="Riley R."/>
            <person name="Labutti K."/>
            <person name="Andreopoulos B."/>
            <person name="Lipzen A."/>
            <person name="Chen C."/>
            <person name="Yanf M."/>
            <person name="Daum C."/>
            <person name="Ng V."/>
            <person name="Clum A."/>
            <person name="Steindorff A."/>
            <person name="Ohm R."/>
            <person name="Martin F."/>
            <person name="Silar P."/>
            <person name="Natvig D."/>
            <person name="Lalanne C."/>
            <person name="Gautier V."/>
            <person name="Ament-Velasquez S.L."/>
            <person name="Kruys A."/>
            <person name="Hutchinson M.I."/>
            <person name="Powell A.J."/>
            <person name="Barry K."/>
            <person name="Miller A.N."/>
            <person name="Grigoriev I.V."/>
            <person name="Debuchy R."/>
            <person name="Gladieux P."/>
            <person name="Thoren M.H."/>
            <person name="Johannesson H."/>
        </authorList>
    </citation>
    <scope>NUCLEOTIDE SEQUENCE</scope>
    <source>
        <strain evidence="2">PSN4</strain>
    </source>
</reference>
<evidence type="ECO:0000256" key="1">
    <source>
        <dbReference type="SAM" id="MobiDB-lite"/>
    </source>
</evidence>
<feature type="compositionally biased region" description="Low complexity" evidence="1">
    <location>
        <begin position="153"/>
        <end position="166"/>
    </location>
</feature>
<feature type="region of interest" description="Disordered" evidence="1">
    <location>
        <begin position="1"/>
        <end position="33"/>
    </location>
</feature>
<comment type="caution">
    <text evidence="2">The sequence shown here is derived from an EMBL/GenBank/DDBJ whole genome shotgun (WGS) entry which is preliminary data.</text>
</comment>
<gene>
    <name evidence="2" type="ORF">QBC47DRAFT_121634</name>
</gene>
<sequence>MSHHYRDFTPDGILSEEQVGDPPDAPTASSTAYPVWPDSSLPLSNTVPGYNSGRLPFLCNDTSYLDHSLPISPWDMVSSRPPPGFSSPAADPYRADEADTIMGASLHVEMGSTPPSNSEWGCSATNGDWVKSPIADGERKEKEDFLLGNIPESRPSSSTSTTMATTLRAKKRRCASTNLDQAGRSFPSQFAPGPFLPSLSPPPLNHLEDGEETPVSPTDEESRAGDGYVHVPSFDGINWEPVEPPTAMKQH</sequence>
<feature type="compositionally biased region" description="Polar residues" evidence="1">
    <location>
        <begin position="113"/>
        <end position="126"/>
    </location>
</feature>
<feature type="region of interest" description="Disordered" evidence="1">
    <location>
        <begin position="108"/>
        <end position="136"/>
    </location>
</feature>
<dbReference type="EMBL" id="MU839848">
    <property type="protein sequence ID" value="KAK1750206.1"/>
    <property type="molecule type" value="Genomic_DNA"/>
</dbReference>
<proteinExistence type="predicted"/>
<evidence type="ECO:0000313" key="2">
    <source>
        <dbReference type="EMBL" id="KAK1750206.1"/>
    </source>
</evidence>
<accession>A0AAJ0F0J8</accession>
<dbReference type="Proteomes" id="UP001239445">
    <property type="component" value="Unassembled WGS sequence"/>
</dbReference>
<evidence type="ECO:0000313" key="3">
    <source>
        <dbReference type="Proteomes" id="UP001239445"/>
    </source>
</evidence>
<feature type="region of interest" description="Disordered" evidence="1">
    <location>
        <begin position="148"/>
        <end position="251"/>
    </location>
</feature>
<keyword evidence="3" id="KW-1185">Reference proteome</keyword>
<dbReference type="AlphaFoldDB" id="A0AAJ0F0J8"/>
<name>A0AAJ0F0J8_9PEZI</name>
<protein>
    <submittedName>
        <fullName evidence="2">Uncharacterized protein</fullName>
    </submittedName>
</protein>
<organism evidence="2 3">
    <name type="scientific">Echria macrotheca</name>
    <dbReference type="NCBI Taxonomy" id="438768"/>
    <lineage>
        <taxon>Eukaryota</taxon>
        <taxon>Fungi</taxon>
        <taxon>Dikarya</taxon>
        <taxon>Ascomycota</taxon>
        <taxon>Pezizomycotina</taxon>
        <taxon>Sordariomycetes</taxon>
        <taxon>Sordariomycetidae</taxon>
        <taxon>Sordariales</taxon>
        <taxon>Schizotheciaceae</taxon>
        <taxon>Echria</taxon>
    </lineage>
</organism>